<evidence type="ECO:0000313" key="1">
    <source>
        <dbReference type="EMBL" id="SFF07137.1"/>
    </source>
</evidence>
<proteinExistence type="predicted"/>
<dbReference type="STRING" id="54.SAMN02745121_06782"/>
<keyword evidence="2" id="KW-1185">Reference proteome</keyword>
<dbReference type="OrthoDB" id="238140at2"/>
<dbReference type="Proteomes" id="UP000199400">
    <property type="component" value="Unassembled WGS sequence"/>
</dbReference>
<dbReference type="EMBL" id="FOMX01000027">
    <property type="protein sequence ID" value="SFF07137.1"/>
    <property type="molecule type" value="Genomic_DNA"/>
</dbReference>
<name>A0A1I2FQV0_9BACT</name>
<dbReference type="PANTHER" id="PTHR43737">
    <property type="entry name" value="BLL7424 PROTEIN"/>
    <property type="match status" value="1"/>
</dbReference>
<evidence type="ECO:0008006" key="3">
    <source>
        <dbReference type="Google" id="ProtNLM"/>
    </source>
</evidence>
<accession>A0A1I2FQV0</accession>
<reference evidence="2" key="1">
    <citation type="submission" date="2016-10" db="EMBL/GenBank/DDBJ databases">
        <authorList>
            <person name="Varghese N."/>
            <person name="Submissions S."/>
        </authorList>
    </citation>
    <scope>NUCLEOTIDE SEQUENCE [LARGE SCALE GENOMIC DNA]</scope>
    <source>
        <strain evidence="2">ATCC 25963</strain>
    </source>
</reference>
<evidence type="ECO:0000313" key="2">
    <source>
        <dbReference type="Proteomes" id="UP000199400"/>
    </source>
</evidence>
<organism evidence="1 2">
    <name type="scientific">Nannocystis exedens</name>
    <dbReference type="NCBI Taxonomy" id="54"/>
    <lineage>
        <taxon>Bacteria</taxon>
        <taxon>Pseudomonadati</taxon>
        <taxon>Myxococcota</taxon>
        <taxon>Polyangia</taxon>
        <taxon>Nannocystales</taxon>
        <taxon>Nannocystaceae</taxon>
        <taxon>Nannocystis</taxon>
    </lineage>
</organism>
<dbReference type="PANTHER" id="PTHR43737:SF1">
    <property type="entry name" value="DUF1501 DOMAIN-CONTAINING PROTEIN"/>
    <property type="match status" value="1"/>
</dbReference>
<dbReference type="InterPro" id="IPR010869">
    <property type="entry name" value="DUF1501"/>
</dbReference>
<dbReference type="Pfam" id="PF07394">
    <property type="entry name" value="DUF1501"/>
    <property type="match status" value="1"/>
</dbReference>
<dbReference type="AlphaFoldDB" id="A0A1I2FQV0"/>
<dbReference type="PROSITE" id="PS51318">
    <property type="entry name" value="TAT"/>
    <property type="match status" value="1"/>
</dbReference>
<protein>
    <recommendedName>
        <fullName evidence="3">Tat (Twin-arginine translocation) pathway signal sequence</fullName>
    </recommendedName>
</protein>
<sequence>MNTMFEHPCPEGHVTSDMSRRTWLKRGLYAVAAAGALAGGRRLAAAEPGPARRLVLVLVQGGWDTTYAIDPKPGVGGVDGPAGAVQEFHGLDVLTDPARPAVGAFFDAWGDRCAIVRGVSVASVAHPDCMHRILTGVLDDTAPDVAAIAAAAHAPDLPAPYLILGRTAYSGPYGALSARTGSVNQIVTLLDPQLTFPAMGAPLLPLVPTDAEEALIRAHVELRAERELAAAKGSARVQDFLDSLPRGDLLRDLGEVSKLDLTRTFDTQIKLAVDALSRGLCHSVQIESGDWDTHTGNDAQGPKHQALFQSLAGLMQSLSAAKLLDDTVVVVASEMGRTPRLNAAAGKDHWPITSALVLGAGVAGGRVVGATTDALDAAPIDFTTGAVDPKGRPIAYADLAAGLLQLVGVDPAAHIPTGAPLHALSA</sequence>
<gene>
    <name evidence="1" type="ORF">SAMN02745121_06782</name>
</gene>
<dbReference type="InterPro" id="IPR006311">
    <property type="entry name" value="TAT_signal"/>
</dbReference>